<name>A0ABR9ATH6_9BACL</name>
<evidence type="ECO:0000259" key="3">
    <source>
        <dbReference type="Pfam" id="PF06725"/>
    </source>
</evidence>
<reference evidence="4 5" key="1">
    <citation type="submission" date="2020-09" db="EMBL/GenBank/DDBJ databases">
        <title>Paenibacillus sp. CAU 1523 isolated from sand of Haeundae Beach.</title>
        <authorList>
            <person name="Kim W."/>
        </authorList>
    </citation>
    <scope>NUCLEOTIDE SEQUENCE [LARGE SCALE GENOMIC DNA]</scope>
    <source>
        <strain evidence="4 5">CAU 1523</strain>
    </source>
</reference>
<gene>
    <name evidence="4" type="ORF">IFO66_03780</name>
</gene>
<dbReference type="Proteomes" id="UP000634529">
    <property type="component" value="Unassembled WGS sequence"/>
</dbReference>
<dbReference type="Gene3D" id="2.40.40.10">
    <property type="entry name" value="RlpA-like domain"/>
    <property type="match status" value="1"/>
</dbReference>
<keyword evidence="5" id="KW-1185">Reference proteome</keyword>
<evidence type="ECO:0000313" key="5">
    <source>
        <dbReference type="Proteomes" id="UP000634529"/>
    </source>
</evidence>
<comment type="caution">
    <text evidence="4">The sequence shown here is derived from an EMBL/GenBank/DDBJ whole genome shotgun (WGS) entry which is preliminary data.</text>
</comment>
<dbReference type="EMBL" id="JACYTN010000002">
    <property type="protein sequence ID" value="MBD8497416.1"/>
    <property type="molecule type" value="Genomic_DNA"/>
</dbReference>
<dbReference type="Pfam" id="PF06725">
    <property type="entry name" value="3D"/>
    <property type="match status" value="1"/>
</dbReference>
<dbReference type="PANTHER" id="PTHR39160">
    <property type="entry name" value="CELL WALL-BINDING PROTEIN YOCH"/>
    <property type="match status" value="1"/>
</dbReference>
<keyword evidence="1" id="KW-0732">Signal</keyword>
<feature type="compositionally biased region" description="Basic and acidic residues" evidence="2">
    <location>
        <begin position="63"/>
        <end position="76"/>
    </location>
</feature>
<dbReference type="CDD" id="cd14667">
    <property type="entry name" value="3D_containing_proteins"/>
    <property type="match status" value="1"/>
</dbReference>
<sequence length="196" mass="21305">MINEQEIWGNMDQGIPAVMAVSLKDADKPMQASAPKQEEKQESAKSDDKETNRKAAQPVKVTTADRKSSSSDEKVSKSPKNVISVNGKPMTFKRSYNMKATSYTDHPSENGWGPIDALGNPLKLGTVAVDPDVIPLGTKLFITGYQFKHLPEGGLVATATDTGGKIKGNKVDIFLPLSQKEARKFGVQDVQVYVLK</sequence>
<dbReference type="InterPro" id="IPR059180">
    <property type="entry name" value="3D_YorM"/>
</dbReference>
<feature type="compositionally biased region" description="Basic and acidic residues" evidence="2">
    <location>
        <begin position="36"/>
        <end position="53"/>
    </location>
</feature>
<dbReference type="InterPro" id="IPR010611">
    <property type="entry name" value="3D_dom"/>
</dbReference>
<protein>
    <submittedName>
        <fullName evidence="4">3D domain-containing protein</fullName>
    </submittedName>
</protein>
<evidence type="ECO:0000256" key="1">
    <source>
        <dbReference type="ARBA" id="ARBA00022729"/>
    </source>
</evidence>
<dbReference type="InterPro" id="IPR051933">
    <property type="entry name" value="Resuscitation_pf_RpfB"/>
</dbReference>
<feature type="domain" description="3D" evidence="3">
    <location>
        <begin position="126"/>
        <end position="196"/>
    </location>
</feature>
<feature type="region of interest" description="Disordered" evidence="2">
    <location>
        <begin position="20"/>
        <end position="87"/>
    </location>
</feature>
<accession>A0ABR9ATH6</accession>
<dbReference type="InterPro" id="IPR036908">
    <property type="entry name" value="RlpA-like_sf"/>
</dbReference>
<dbReference type="SUPFAM" id="SSF50685">
    <property type="entry name" value="Barwin-like endoglucanases"/>
    <property type="match status" value="1"/>
</dbReference>
<evidence type="ECO:0000313" key="4">
    <source>
        <dbReference type="EMBL" id="MBD8497416.1"/>
    </source>
</evidence>
<evidence type="ECO:0000256" key="2">
    <source>
        <dbReference type="SAM" id="MobiDB-lite"/>
    </source>
</evidence>
<proteinExistence type="predicted"/>
<organism evidence="4 5">
    <name type="scientific">Paenibacillus arenosi</name>
    <dbReference type="NCBI Taxonomy" id="2774142"/>
    <lineage>
        <taxon>Bacteria</taxon>
        <taxon>Bacillati</taxon>
        <taxon>Bacillota</taxon>
        <taxon>Bacilli</taxon>
        <taxon>Bacillales</taxon>
        <taxon>Paenibacillaceae</taxon>
        <taxon>Paenibacillus</taxon>
    </lineage>
</organism>
<dbReference type="PANTHER" id="PTHR39160:SF4">
    <property type="entry name" value="RESUSCITATION-PROMOTING FACTOR RPFB"/>
    <property type="match status" value="1"/>
</dbReference>